<keyword evidence="3" id="KW-1185">Reference proteome</keyword>
<dbReference type="Gene3D" id="3.40.50.10540">
    <property type="entry name" value="Crotonobetainyl-coa:carnitine coa-transferase, domain 1"/>
    <property type="match status" value="1"/>
</dbReference>
<proteinExistence type="predicted"/>
<keyword evidence="1 2" id="KW-0808">Transferase</keyword>
<sequence length="420" mass="44189">MNALPTPGRGSLSDVRVVEIGTSVAAPMATQILGDFGAEVVKVERVGRGDDSRSWAPPDWDGQSVTYLALNRNKRSLALDFKDPRGMGVLEELIRRSDVLVQNLRPGALAALGLTPERIAELNPRLIYCELTGFGPTGPRSGQPAYDPLLQAYSGIVSITGDDGGEPARVPVSILDIGTGMWTALAVFEALRRRERTGSGTHVELSLLQTALTWVSMPLLAVAAGNGVPSRLGSGLAGVVPYGAFPTSDGHVFISAGNDDTWARLCSALDAEHLRSADGFATNRERVQQRTEVVAALSAVTRGFSSEEVLKRLTENKVPCSPVHTLDQVLADEQVRAIGALTPVEHPSVRNFQVVNLPMTFEGAYPSAPTAPPALGADSADVLTEIGLAPNQVTELADSGVVGLAEPAGADAPIRKGDPA</sequence>
<evidence type="ECO:0000256" key="1">
    <source>
        <dbReference type="ARBA" id="ARBA00022679"/>
    </source>
</evidence>
<protein>
    <submittedName>
        <fullName evidence="2">CaiB/BaiF CoA transferase family protein</fullName>
    </submittedName>
</protein>
<dbReference type="Proteomes" id="UP001597478">
    <property type="component" value="Unassembled WGS sequence"/>
</dbReference>
<reference evidence="3" key="1">
    <citation type="journal article" date="2019" name="Int. J. Syst. Evol. Microbiol.">
        <title>The Global Catalogue of Microorganisms (GCM) 10K type strain sequencing project: providing services to taxonomists for standard genome sequencing and annotation.</title>
        <authorList>
            <consortium name="The Broad Institute Genomics Platform"/>
            <consortium name="The Broad Institute Genome Sequencing Center for Infectious Disease"/>
            <person name="Wu L."/>
            <person name="Ma J."/>
        </authorList>
    </citation>
    <scope>NUCLEOTIDE SEQUENCE [LARGE SCALE GENOMIC DNA]</scope>
    <source>
        <strain evidence="3">IBRC-M 10906</strain>
    </source>
</reference>
<dbReference type="GO" id="GO:0016740">
    <property type="term" value="F:transferase activity"/>
    <property type="evidence" value="ECO:0007669"/>
    <property type="project" value="UniProtKB-KW"/>
</dbReference>
<dbReference type="InterPro" id="IPR003673">
    <property type="entry name" value="CoA-Trfase_fam_III"/>
</dbReference>
<dbReference type="SUPFAM" id="SSF89796">
    <property type="entry name" value="CoA-transferase family III (CaiB/BaiF)"/>
    <property type="match status" value="1"/>
</dbReference>
<dbReference type="RefSeq" id="WP_377392150.1">
    <property type="nucleotide sequence ID" value="NZ_JBHSAN010000028.1"/>
</dbReference>
<comment type="caution">
    <text evidence="2">The sequence shown here is derived from an EMBL/GenBank/DDBJ whole genome shotgun (WGS) entry which is preliminary data.</text>
</comment>
<accession>A0ABW5WDL0</accession>
<gene>
    <name evidence="2" type="ORF">ACFS2C_14735</name>
</gene>
<dbReference type="EMBL" id="JBHUOF010000019">
    <property type="protein sequence ID" value="MFD2800648.1"/>
    <property type="molecule type" value="Genomic_DNA"/>
</dbReference>
<dbReference type="PANTHER" id="PTHR48207:SF3">
    <property type="entry name" value="SUCCINATE--HYDROXYMETHYLGLUTARATE COA-TRANSFERASE"/>
    <property type="match status" value="1"/>
</dbReference>
<dbReference type="InterPro" id="IPR050483">
    <property type="entry name" value="CoA-transferase_III_domain"/>
</dbReference>
<dbReference type="InterPro" id="IPR044855">
    <property type="entry name" value="CoA-Trfase_III_dom3_sf"/>
</dbReference>
<evidence type="ECO:0000313" key="2">
    <source>
        <dbReference type="EMBL" id="MFD2800648.1"/>
    </source>
</evidence>
<dbReference type="InterPro" id="IPR023606">
    <property type="entry name" value="CoA-Trfase_III_dom_1_sf"/>
</dbReference>
<dbReference type="Pfam" id="PF02515">
    <property type="entry name" value="CoA_transf_3"/>
    <property type="match status" value="1"/>
</dbReference>
<dbReference type="PANTHER" id="PTHR48207">
    <property type="entry name" value="SUCCINATE--HYDROXYMETHYLGLUTARATE COA-TRANSFERASE"/>
    <property type="match status" value="1"/>
</dbReference>
<organism evidence="2 3">
    <name type="scientific">Prauserella oleivorans</name>
    <dbReference type="NCBI Taxonomy" id="1478153"/>
    <lineage>
        <taxon>Bacteria</taxon>
        <taxon>Bacillati</taxon>
        <taxon>Actinomycetota</taxon>
        <taxon>Actinomycetes</taxon>
        <taxon>Pseudonocardiales</taxon>
        <taxon>Pseudonocardiaceae</taxon>
        <taxon>Prauserella</taxon>
    </lineage>
</organism>
<name>A0ABW5WDL0_9PSEU</name>
<dbReference type="Gene3D" id="3.30.1540.10">
    <property type="entry name" value="formyl-coa transferase, domain 3"/>
    <property type="match status" value="1"/>
</dbReference>
<evidence type="ECO:0000313" key="3">
    <source>
        <dbReference type="Proteomes" id="UP001597478"/>
    </source>
</evidence>